<dbReference type="PANTHER" id="PTHR36383">
    <property type="entry name" value="OS09G0529350 PROTEIN"/>
    <property type="match status" value="1"/>
</dbReference>
<accession>A0AA40SVL2</accession>
<feature type="transmembrane region" description="Helical" evidence="1">
    <location>
        <begin position="118"/>
        <end position="138"/>
    </location>
</feature>
<feature type="transmembrane region" description="Helical" evidence="1">
    <location>
        <begin position="49"/>
        <end position="69"/>
    </location>
</feature>
<evidence type="ECO:0000313" key="2">
    <source>
        <dbReference type="EMBL" id="MBD6616025.1"/>
    </source>
</evidence>
<dbReference type="EMBL" id="VJXY01000007">
    <property type="protein sequence ID" value="MBD6616025.1"/>
    <property type="molecule type" value="Genomic_DNA"/>
</dbReference>
<feature type="transmembrane region" description="Helical" evidence="1">
    <location>
        <begin position="12"/>
        <end position="37"/>
    </location>
</feature>
<reference evidence="2" key="1">
    <citation type="submission" date="2019-07" db="EMBL/GenBank/DDBJ databases">
        <title>Toxilogical consequences of a new and cryptic species of cyanobacteria (Komarekiella delphini-convector) recovered from the epidermis of a bottlenose dolphin and 1500 ft. in the air.</title>
        <authorList>
            <person name="Brown A.O."/>
            <person name="Dvorak P."/>
            <person name="Villanueva C.D."/>
            <person name="Foss A.J."/>
            <person name="Garvey A.D."/>
            <person name="Gibson Q.A."/>
            <person name="Johansen J.R."/>
            <person name="Casamatta D.A."/>
        </authorList>
    </citation>
    <scope>NUCLEOTIDE SEQUENCE</scope>
    <source>
        <strain evidence="2">SJRDD-AB1</strain>
    </source>
</reference>
<gene>
    <name evidence="2" type="ORF">FNW02_09335</name>
</gene>
<evidence type="ECO:0000256" key="1">
    <source>
        <dbReference type="SAM" id="Phobius"/>
    </source>
</evidence>
<dbReference type="AlphaFoldDB" id="A0AA40SVL2"/>
<keyword evidence="1" id="KW-0472">Membrane</keyword>
<sequence length="144" mass="15605">MAERLESLKAGIVGGLSLCFAFIITSLVNTLVLAKYFKILASLQIDANWHWWVSCAVASFSGLLFGVTYRYIIRSDKNPQLKAGGVLAFGLVRGLTQVELGLTSANKVLPCFVLALESVLWFIVGAIALDTAIQLGWLKPFPSA</sequence>
<evidence type="ECO:0000313" key="3">
    <source>
        <dbReference type="Proteomes" id="UP001165986"/>
    </source>
</evidence>
<comment type="caution">
    <text evidence="2">The sequence shown here is derived from an EMBL/GenBank/DDBJ whole genome shotgun (WGS) entry which is preliminary data.</text>
</comment>
<dbReference type="Proteomes" id="UP001165986">
    <property type="component" value="Unassembled WGS sequence"/>
</dbReference>
<organism evidence="2 3">
    <name type="scientific">Komarekiella delphini-convector SJRDD-AB1</name>
    <dbReference type="NCBI Taxonomy" id="2593771"/>
    <lineage>
        <taxon>Bacteria</taxon>
        <taxon>Bacillati</taxon>
        <taxon>Cyanobacteriota</taxon>
        <taxon>Cyanophyceae</taxon>
        <taxon>Nostocales</taxon>
        <taxon>Nostocaceae</taxon>
        <taxon>Komarekiella</taxon>
        <taxon>Komarekiella delphini-convector</taxon>
    </lineage>
</organism>
<keyword evidence="1" id="KW-0812">Transmembrane</keyword>
<dbReference type="PANTHER" id="PTHR36383:SF1">
    <property type="entry name" value="PROTEIN, PUTATIVE-RELATED"/>
    <property type="match status" value="1"/>
</dbReference>
<name>A0AA40SVL2_9NOST</name>
<proteinExistence type="predicted"/>
<protein>
    <submittedName>
        <fullName evidence="2">Uncharacterized protein</fullName>
    </submittedName>
</protein>
<keyword evidence="3" id="KW-1185">Reference proteome</keyword>
<keyword evidence="1" id="KW-1133">Transmembrane helix</keyword>